<keyword evidence="11" id="KW-0677">Repeat</keyword>
<dbReference type="InterPro" id="IPR009056">
    <property type="entry name" value="Cyt_c-like_dom"/>
</dbReference>
<evidence type="ECO:0000256" key="20">
    <source>
        <dbReference type="PIRSR" id="PIRSR000006-2"/>
    </source>
</evidence>
<evidence type="ECO:0000256" key="10">
    <source>
        <dbReference type="ARBA" id="ARBA00022723"/>
    </source>
</evidence>
<organism evidence="23 24">
    <name type="scientific">Oligella urethralis DNF00040</name>
    <dbReference type="NCBI Taxonomy" id="1401065"/>
    <lineage>
        <taxon>Bacteria</taxon>
        <taxon>Pseudomonadati</taxon>
        <taxon>Pseudomonadota</taxon>
        <taxon>Betaproteobacteria</taxon>
        <taxon>Burkholderiales</taxon>
        <taxon>Alcaligenaceae</taxon>
        <taxon>Oligella</taxon>
    </lineage>
</organism>
<feature type="transmembrane region" description="Helical" evidence="21">
    <location>
        <begin position="9"/>
        <end position="29"/>
    </location>
</feature>
<evidence type="ECO:0000256" key="18">
    <source>
        <dbReference type="ARBA" id="ARBA00023136"/>
    </source>
</evidence>
<comment type="subcellular location">
    <subcellularLocation>
        <location evidence="1 19">Cell inner membrane</location>
    </subcellularLocation>
</comment>
<feature type="binding site" description="covalent" evidence="20">
    <location>
        <position position="146"/>
    </location>
    <ligand>
        <name>heme c</name>
        <dbReference type="ChEBI" id="CHEBI:61717"/>
        <label>1</label>
    </ligand>
</feature>
<dbReference type="Pfam" id="PF13442">
    <property type="entry name" value="Cytochrome_CBB3"/>
    <property type="match status" value="2"/>
</dbReference>
<dbReference type="InterPro" id="IPR032858">
    <property type="entry name" value="CcoP_N"/>
</dbReference>
<evidence type="ECO:0000256" key="11">
    <source>
        <dbReference type="ARBA" id="ARBA00022737"/>
    </source>
</evidence>
<dbReference type="GO" id="GO:0020037">
    <property type="term" value="F:heme binding"/>
    <property type="evidence" value="ECO:0007669"/>
    <property type="project" value="InterPro"/>
</dbReference>
<keyword evidence="17 19" id="KW-0406">Ion transport</keyword>
<dbReference type="Proteomes" id="UP000029629">
    <property type="component" value="Unassembled WGS sequence"/>
</dbReference>
<feature type="binding site" description="covalent" evidence="20">
    <location>
        <position position="143"/>
    </location>
    <ligand>
        <name>heme c</name>
        <dbReference type="ChEBI" id="CHEBI:61717"/>
        <label>1</label>
    </ligand>
</feature>
<comment type="subunit">
    <text evidence="19">Component of the cbb3-type cytochrome c oxidase.</text>
</comment>
<keyword evidence="6 19" id="KW-0997">Cell inner membrane</keyword>
<feature type="domain" description="Cytochrome c" evidence="22">
    <location>
        <begin position="130"/>
        <end position="215"/>
    </location>
</feature>
<evidence type="ECO:0000256" key="13">
    <source>
        <dbReference type="ARBA" id="ARBA00022982"/>
    </source>
</evidence>
<evidence type="ECO:0000256" key="7">
    <source>
        <dbReference type="ARBA" id="ARBA00022617"/>
    </source>
</evidence>
<dbReference type="InterPro" id="IPR036909">
    <property type="entry name" value="Cyt_c-like_dom_sf"/>
</dbReference>
<dbReference type="PROSITE" id="PS51007">
    <property type="entry name" value="CYTC"/>
    <property type="match status" value="2"/>
</dbReference>
<dbReference type="GO" id="GO:1902600">
    <property type="term" value="P:proton transmembrane transport"/>
    <property type="evidence" value="ECO:0007669"/>
    <property type="project" value="UniProtKB-KW"/>
</dbReference>
<dbReference type="GO" id="GO:0006119">
    <property type="term" value="P:oxidative phosphorylation"/>
    <property type="evidence" value="ECO:0007669"/>
    <property type="project" value="UniProtKB-UniPathway"/>
</dbReference>
<dbReference type="GO" id="GO:0005886">
    <property type="term" value="C:plasma membrane"/>
    <property type="evidence" value="ECO:0007669"/>
    <property type="project" value="UniProtKB-SubCell"/>
</dbReference>
<keyword evidence="12 19" id="KW-0375">Hydrogen ion transport</keyword>
<evidence type="ECO:0000256" key="12">
    <source>
        <dbReference type="ARBA" id="ARBA00022781"/>
    </source>
</evidence>
<feature type="domain" description="Cytochrome c" evidence="22">
    <location>
        <begin position="222"/>
        <end position="303"/>
    </location>
</feature>
<keyword evidence="10 19" id="KW-0479">Metal-binding</keyword>
<gene>
    <name evidence="23" type="ORF">HMPREF2130_08590</name>
</gene>
<comment type="function">
    <text evidence="19">C-type cytochrome. Part of the cbb3-type cytochrome c oxidase complex.</text>
</comment>
<dbReference type="UniPathway" id="UPA00705"/>
<evidence type="ECO:0000259" key="22">
    <source>
        <dbReference type="PROSITE" id="PS51007"/>
    </source>
</evidence>
<evidence type="ECO:0000256" key="15">
    <source>
        <dbReference type="ARBA" id="ARBA00023002"/>
    </source>
</evidence>
<dbReference type="Gene3D" id="6.10.280.130">
    <property type="match status" value="1"/>
</dbReference>
<comment type="pathway">
    <text evidence="2 19">Energy metabolism; oxidative phosphorylation.</text>
</comment>
<evidence type="ECO:0000256" key="9">
    <source>
        <dbReference type="ARBA" id="ARBA00022692"/>
    </source>
</evidence>
<keyword evidence="16 19" id="KW-0408">Iron</keyword>
<dbReference type="EMBL" id="JRNI01000037">
    <property type="protein sequence ID" value="KGF29583.1"/>
    <property type="molecule type" value="Genomic_DNA"/>
</dbReference>
<name>A0A095Z4J4_9BURK</name>
<protein>
    <recommendedName>
        <fullName evidence="19">Cbb3-type cytochrome c oxidase subunit</fullName>
    </recommendedName>
</protein>
<dbReference type="PIRSF" id="PIRSF000006">
    <property type="entry name" value="Cbb3-Cox_fixP"/>
    <property type="match status" value="1"/>
</dbReference>
<evidence type="ECO:0000256" key="14">
    <source>
        <dbReference type="ARBA" id="ARBA00022989"/>
    </source>
</evidence>
<keyword evidence="14 21" id="KW-1133">Transmembrane helix</keyword>
<proteinExistence type="inferred from homology"/>
<evidence type="ECO:0000256" key="4">
    <source>
        <dbReference type="ARBA" id="ARBA00022448"/>
    </source>
</evidence>
<dbReference type="eggNOG" id="COG2010">
    <property type="taxonomic scope" value="Bacteria"/>
</dbReference>
<dbReference type="SUPFAM" id="SSF46626">
    <property type="entry name" value="Cytochrome c"/>
    <property type="match status" value="2"/>
</dbReference>
<keyword evidence="15 19" id="KW-0560">Oxidoreductase</keyword>
<evidence type="ECO:0000256" key="1">
    <source>
        <dbReference type="ARBA" id="ARBA00004533"/>
    </source>
</evidence>
<evidence type="ECO:0000256" key="16">
    <source>
        <dbReference type="ARBA" id="ARBA00023004"/>
    </source>
</evidence>
<dbReference type="GO" id="GO:0009055">
    <property type="term" value="F:electron transfer activity"/>
    <property type="evidence" value="ECO:0007669"/>
    <property type="project" value="InterPro"/>
</dbReference>
<keyword evidence="18 19" id="KW-0472">Membrane</keyword>
<evidence type="ECO:0000256" key="6">
    <source>
        <dbReference type="ARBA" id="ARBA00022519"/>
    </source>
</evidence>
<keyword evidence="8 19" id="KW-0679">Respiratory chain</keyword>
<dbReference type="InterPro" id="IPR004678">
    <property type="entry name" value="Cyt_c_oxidase_cbb3_su3"/>
</dbReference>
<evidence type="ECO:0000256" key="21">
    <source>
        <dbReference type="SAM" id="Phobius"/>
    </source>
</evidence>
<accession>A0A095Z4J4</accession>
<evidence type="ECO:0000256" key="3">
    <source>
        <dbReference type="ARBA" id="ARBA00006113"/>
    </source>
</evidence>
<dbReference type="Gene3D" id="1.10.760.10">
    <property type="entry name" value="Cytochrome c-like domain"/>
    <property type="match status" value="2"/>
</dbReference>
<dbReference type="GO" id="GO:0016491">
    <property type="term" value="F:oxidoreductase activity"/>
    <property type="evidence" value="ECO:0007669"/>
    <property type="project" value="UniProtKB-KW"/>
</dbReference>
<evidence type="ECO:0000256" key="8">
    <source>
        <dbReference type="ARBA" id="ARBA00022660"/>
    </source>
</evidence>
<feature type="binding site" description="covalent" evidence="20">
    <location>
        <position position="235"/>
    </location>
    <ligand>
        <name>heme c</name>
        <dbReference type="ChEBI" id="CHEBI:61717"/>
        <label>2</label>
    </ligand>
</feature>
<keyword evidence="4 19" id="KW-0813">Transport</keyword>
<keyword evidence="13 19" id="KW-0249">Electron transport</keyword>
<comment type="cofactor">
    <cofactor evidence="19 20">
        <name>heme c</name>
        <dbReference type="ChEBI" id="CHEBI:61717"/>
    </cofactor>
    <text evidence="19 20">Binds 2 heme C groups per subunit.</text>
</comment>
<evidence type="ECO:0000313" key="23">
    <source>
        <dbReference type="EMBL" id="KGF29583.1"/>
    </source>
</evidence>
<dbReference type="AlphaFoldDB" id="A0A095Z4J4"/>
<evidence type="ECO:0000256" key="19">
    <source>
        <dbReference type="PIRNR" id="PIRNR000006"/>
    </source>
</evidence>
<evidence type="ECO:0000256" key="5">
    <source>
        <dbReference type="ARBA" id="ARBA00022475"/>
    </source>
</evidence>
<dbReference type="Pfam" id="PF14715">
    <property type="entry name" value="FixP_N"/>
    <property type="match status" value="1"/>
</dbReference>
<keyword evidence="9 21" id="KW-0812">Transmembrane</keyword>
<reference evidence="23 24" key="1">
    <citation type="submission" date="2014-07" db="EMBL/GenBank/DDBJ databases">
        <authorList>
            <person name="McCorrison J."/>
            <person name="Sanka R."/>
            <person name="Torralba M."/>
            <person name="Gillis M."/>
            <person name="Haft D.H."/>
            <person name="Methe B."/>
            <person name="Sutton G."/>
            <person name="Nelson K.E."/>
        </authorList>
    </citation>
    <scope>NUCLEOTIDE SEQUENCE [LARGE SCALE GENOMIC DNA]</scope>
    <source>
        <strain evidence="23 24">DNF00040</strain>
    </source>
</reference>
<dbReference type="OrthoDB" id="9811281at2"/>
<evidence type="ECO:0000313" key="24">
    <source>
        <dbReference type="Proteomes" id="UP000029629"/>
    </source>
</evidence>
<evidence type="ECO:0000256" key="17">
    <source>
        <dbReference type="ARBA" id="ARBA00023065"/>
    </source>
</evidence>
<dbReference type="NCBIfam" id="TIGR00782">
    <property type="entry name" value="ccoP"/>
    <property type="match status" value="1"/>
</dbReference>
<dbReference type="RefSeq" id="WP_036560025.1">
    <property type="nucleotide sequence ID" value="NZ_JRNI01000037.1"/>
</dbReference>
<keyword evidence="7 19" id="KW-0349">Heme</keyword>
<dbReference type="PANTHER" id="PTHR33751:SF1">
    <property type="entry name" value="CBB3-TYPE CYTOCHROME C OXIDASE SUBUNIT FIXP"/>
    <property type="match status" value="1"/>
</dbReference>
<dbReference type="InterPro" id="IPR038414">
    <property type="entry name" value="CcoP_N_sf"/>
</dbReference>
<sequence length="306" mass="33546">MSDFVNSGWALWVAVVSILGVVFVLWLLWTQRSWLGQKTVVTEDTGHEWDGIRELNHPLPRWWIIMYLGLTVIGVGIMVLYPAVGSWSGLRNWQAAHEVEQGQEQLRESIAPVYARFKDMSVEELAKDPEARIIGERLFLNTCAQCHGSDARGATDFPNLTDNDWLGAGTPEYIHGVITDGRVGLMAPLGAALGATAGEQTDNANAIAHYVRSLSGLNADATLIAKGKQQYDKVCVACHGVDATGNPLLGAPNLTDDIWLGSSSHQTIVKTIMEGRTNIMPPQKHYLTPEQIDVLTAYVWGLSNNE</sequence>
<feature type="binding site" description="covalent" evidence="20">
    <location>
        <position position="238"/>
    </location>
    <ligand>
        <name>heme c</name>
        <dbReference type="ChEBI" id="CHEBI:61717"/>
        <label>2</label>
    </ligand>
</feature>
<feature type="transmembrane region" description="Helical" evidence="21">
    <location>
        <begin position="62"/>
        <end position="84"/>
    </location>
</feature>
<comment type="caution">
    <text evidence="23">The sequence shown here is derived from an EMBL/GenBank/DDBJ whole genome shotgun (WGS) entry which is preliminary data.</text>
</comment>
<dbReference type="PANTHER" id="PTHR33751">
    <property type="entry name" value="CBB3-TYPE CYTOCHROME C OXIDASE SUBUNIT FIXP"/>
    <property type="match status" value="1"/>
</dbReference>
<comment type="similarity">
    <text evidence="3 19">Belongs to the CcoP / FixP family.</text>
</comment>
<dbReference type="InterPro" id="IPR050597">
    <property type="entry name" value="Cytochrome_c_Oxidase_Subunit"/>
</dbReference>
<keyword evidence="24" id="KW-1185">Reference proteome</keyword>
<evidence type="ECO:0000256" key="2">
    <source>
        <dbReference type="ARBA" id="ARBA00004673"/>
    </source>
</evidence>
<keyword evidence="5 19" id="KW-1003">Cell membrane</keyword>
<dbReference type="GO" id="GO:0046872">
    <property type="term" value="F:metal ion binding"/>
    <property type="evidence" value="ECO:0007669"/>
    <property type="project" value="UniProtKB-KW"/>
</dbReference>